<dbReference type="PANTHER" id="PTHR21583:SF8">
    <property type="entry name" value="PROTEIN ELYS"/>
    <property type="match status" value="1"/>
</dbReference>
<evidence type="ECO:0000313" key="5">
    <source>
        <dbReference type="Proteomes" id="UP000694920"/>
    </source>
</evidence>
<dbReference type="GO" id="GO:0005634">
    <property type="term" value="C:nucleus"/>
    <property type="evidence" value="ECO:0007669"/>
    <property type="project" value="UniProtKB-SubCell"/>
</dbReference>
<evidence type="ECO:0000256" key="1">
    <source>
        <dbReference type="ARBA" id="ARBA00004123"/>
    </source>
</evidence>
<feature type="region of interest" description="Disordered" evidence="3">
    <location>
        <begin position="2255"/>
        <end position="2274"/>
    </location>
</feature>
<keyword evidence="5" id="KW-1185">Reference proteome</keyword>
<feature type="compositionally biased region" description="Polar residues" evidence="3">
    <location>
        <begin position="2098"/>
        <end position="2115"/>
    </location>
</feature>
<dbReference type="GeneID" id="107270655"/>
<dbReference type="Proteomes" id="UP000694920">
    <property type="component" value="Unplaced"/>
</dbReference>
<feature type="compositionally biased region" description="Low complexity" evidence="3">
    <location>
        <begin position="2016"/>
        <end position="2029"/>
    </location>
</feature>
<evidence type="ECO:0000256" key="2">
    <source>
        <dbReference type="ARBA" id="ARBA00023242"/>
    </source>
</evidence>
<proteinExistence type="predicted"/>
<feature type="compositionally biased region" description="Low complexity" evidence="3">
    <location>
        <begin position="2125"/>
        <end position="2135"/>
    </location>
</feature>
<feature type="compositionally biased region" description="Basic and acidic residues" evidence="3">
    <location>
        <begin position="2142"/>
        <end position="2151"/>
    </location>
</feature>
<feature type="region of interest" description="Disordered" evidence="3">
    <location>
        <begin position="1131"/>
        <end position="1266"/>
    </location>
</feature>
<feature type="compositionally biased region" description="Basic and acidic residues" evidence="3">
    <location>
        <begin position="1254"/>
        <end position="1265"/>
    </location>
</feature>
<feature type="compositionally biased region" description="Basic and acidic residues" evidence="3">
    <location>
        <begin position="2083"/>
        <end position="2097"/>
    </location>
</feature>
<gene>
    <name evidence="6" type="primary">LOC107270655</name>
</gene>
<keyword evidence="2" id="KW-0539">Nucleus</keyword>
<feature type="compositionally biased region" description="Basic residues" evidence="3">
    <location>
        <begin position="2040"/>
        <end position="2049"/>
    </location>
</feature>
<feature type="compositionally biased region" description="Basic and acidic residues" evidence="3">
    <location>
        <begin position="1828"/>
        <end position="1839"/>
    </location>
</feature>
<feature type="compositionally biased region" description="Polar residues" evidence="3">
    <location>
        <begin position="1675"/>
        <end position="1699"/>
    </location>
</feature>
<organism evidence="5 6">
    <name type="scientific">Cephus cinctus</name>
    <name type="common">Wheat stem sawfly</name>
    <dbReference type="NCBI Taxonomy" id="211228"/>
    <lineage>
        <taxon>Eukaryota</taxon>
        <taxon>Metazoa</taxon>
        <taxon>Ecdysozoa</taxon>
        <taxon>Arthropoda</taxon>
        <taxon>Hexapoda</taxon>
        <taxon>Insecta</taxon>
        <taxon>Pterygota</taxon>
        <taxon>Neoptera</taxon>
        <taxon>Endopterygota</taxon>
        <taxon>Hymenoptera</taxon>
        <taxon>Cephoidea</taxon>
        <taxon>Cephidae</taxon>
        <taxon>Cephus</taxon>
    </lineage>
</organism>
<name>A0AAJ7C4W5_CEPCN</name>
<feature type="region of interest" description="Disordered" evidence="3">
    <location>
        <begin position="1509"/>
        <end position="1610"/>
    </location>
</feature>
<reference evidence="6" key="1">
    <citation type="submission" date="2025-08" db="UniProtKB">
        <authorList>
            <consortium name="RefSeq"/>
        </authorList>
    </citation>
    <scope>IDENTIFICATION</scope>
</reference>
<feature type="region of interest" description="Disordered" evidence="3">
    <location>
        <begin position="1288"/>
        <end position="1316"/>
    </location>
</feature>
<feature type="compositionally biased region" description="Acidic residues" evidence="3">
    <location>
        <begin position="1234"/>
        <end position="1253"/>
    </location>
</feature>
<sequence>MRDLEETHCEVRKVIDLQLPIWDRLNNLGGEESGLPVGSQIYKGSANPLGGFLHDTMYAWISYGPRLVVLNVRTGENIASWTFHDKVTCVSRFPVLCGQVPLLLVGLDNGATRIKDSAGMVCVFDCSTSRILRAIRVPAGVEQVCVVNGGAEWEELTDERTDSILRENCGMAFVVLRNLYHIVIDLRRSLWDGDNSYLILDESCPTEIEFNDSKDIRKHSSSSRHRQYMEKHAACNLLNSRIEQYIRFNREEFEQALLYEDSLTSTVISSRKIGCLISGCLGRVIIWQNDGSVGWVCPPIDENMAVSHLALLEPADDPKPFYYLWVAYQEESSRKPPVLRMYALLFERKYCDKGTNLYFNLEGEPSLKFEFELEEGDRITSLSTIERGSNQEQTESSYKRGEDSLLLIGVDGRTFLFDLNQWYKEQMPRTFSECENPNSIMTSYRTKSRVQGMAEDATLSCTYVPSSLHEFLSNSTNPPEELLYPNSLSLEWLELSMNRLTFWMTRGVQWELLRDMAAAGPAILIQPSEPFHRCLAVGLIPFNTDCSFSSDHNAQREMLLSLCLEQRWSTFLIRCARDWSDGSVAYLYPAFLRWGAQRASMIKITADRLCVPLFDQSGNSISEADVKTLRFCSQQLECLSNVVAKIPTESSDLQKQQRALGRVTTYLQVVLWFYDVGLLPETQDLDEEALPISLTMRIPYPYERLATFYKERRVQMKNKSRRGDELQEDLFIDELITRECSPLRLQWEREGGDASLEGYYPPTSLQSLLRSYLTDCNESLTNEMEHKHQITIYLLMDLAMLLQGSCPGVDRLIKYPSAFKMSPSLIKLTQAFWLLDHQDYQGFLDMMTGQLVSDSDVKDWHHKFIIRTLLHNDQHKLALTYLRVRKPPLSSVNDQSTAITLSVEHGLVHSAFHRRLPSHYAQLLNCFFQSCKSRGILNDILHLALDPEEEEAFVKFLEDNKCEETKLLYYLQRCRYTEASNMHTSGLDRNYLQKTFPSIPLTMLNAYHSTLPEVTRNFSTNVSKRNLVIDPECRYSRPMSHCKSYNRSQGLYETVIKKAKETFVRGDRTQIPFISAPCSSLRMNSCNNTDCVLFPVLARKTYGKRTLDQTREDDDEERNVLEDRKRRKIHDNTDSVDKTDTRELGMSMAFDTPLIQKKRQLNSNKNSSAETPHSILKIRQLIRNSTSPTARIIETSARESEEKESSNEKGRRPTRQIRFSITQPRDDSVCSDLGDMENDIEDQKDEEENPEDVNENKEDTSKESNEVFFSPNISTKSHSESILLTDSSYSGRSIAGPRPRPSLRRSTQLASNESLTDLSKILPRTASPILSKSSLLSSSNTPPITPRGIARARSSLLASSIYASSILSDSSNVDFSPILKLPQSESASPSVDKKQDSIDEKYKMKELSCPVEEEYKNTTGKRLISTSYSKTISVKSSTVTKISTFEEHGARGDDEVLMEVDDFGLDREPEVCFEDSEQFDKRLFGKEPMNVEVQNVSQDSSEVSIKEIVEDKENLSDEQQMQIERKEENNIKPSKKSIVTTSEEQVNSSNEDKEQKSVHNVSEDSEEELIALKDKDKDEDESKEETFQSFSNSLNGSIQNNLKPTDNVSQNYSQEISFNKNSVKEVARSYNENSNITDDESVQSIQDIEPVCQEVNKPVQSIQDIEPVCQEVNKSETGANTASAPASQESKNIYDMSNITDDESDVSLDVIDSVTRRASTKKNDTNDNHNVSTRKYSIRSQRSASVASKLSDDLDNVSDHLEYSEIAHSASPNVTDVLEKLGKTRKQENTLLASVSDDVFLTNDSNKSKLQVSTKVKASAGKNTSSKKSQEPEETKDTESQNDTPARITRSRRSSSVIRKTRAQSESESHPGEVEKSGRSRRASSLAKEVLISSIRTTDESFGKMASSGSESSLDILTPKKGRTRRSSSLAKDVIPSPIPEEAQEEKVEIPLRRSTRRAASVQKEIPTVSKTSTRKSKMSASTSSLDALEESEDEMPKKKGTRGKRESSVSKEADTSLTTRTRRASSLAKETPEELPKNSGKRSTRKRASSVPKDTSILVSRASRASSVAKETIPEESDEDLTEHRTRSSTKIEKDLTSSPAGNTRSRISLSMQSIPEEVDGILSSTSKGKSSTAKAKKKTTQTERERRAASVEPIQTEPKRRTRSILAKSAITEDVIEEEPAEQATVTKKTTTRRKRTTSSTSVKDQGEVEKLKRTRRSSLRSVEGDESFHFSAPDQAFIESDDEQEAVGEVPDYVFSPPHTRSKQLTPTQPRRRLKHFISPLTEEEQVSNEKRISRIAKSQVARNIFLPRYRTEFVLPKKI</sequence>
<dbReference type="KEGG" id="ccin:107270655"/>
<dbReference type="RefSeq" id="XP_015601331.1">
    <property type="nucleotide sequence ID" value="XM_015745845.2"/>
</dbReference>
<evidence type="ECO:0000259" key="4">
    <source>
        <dbReference type="Pfam" id="PF13934"/>
    </source>
</evidence>
<feature type="compositionally biased region" description="Polar residues" evidence="3">
    <location>
        <begin position="1802"/>
        <end position="1827"/>
    </location>
</feature>
<dbReference type="InterPro" id="IPR052620">
    <property type="entry name" value="ELYS/MEL-28_NucAsmblyFactor"/>
</dbReference>
<feature type="compositionally biased region" description="Basic and acidic residues" evidence="3">
    <location>
        <begin position="1196"/>
        <end position="1211"/>
    </location>
</feature>
<dbReference type="CTD" id="32971"/>
<feature type="compositionally biased region" description="Polar residues" evidence="3">
    <location>
        <begin position="1728"/>
        <end position="1748"/>
    </location>
</feature>
<feature type="compositionally biased region" description="Polar residues" evidence="3">
    <location>
        <begin position="1537"/>
        <end position="1549"/>
    </location>
</feature>
<feature type="compositionally biased region" description="Basic and acidic residues" evidence="3">
    <location>
        <begin position="1131"/>
        <end position="1143"/>
    </location>
</feature>
<feature type="compositionally biased region" description="Low complexity" evidence="3">
    <location>
        <begin position="2060"/>
        <end position="2070"/>
    </location>
</feature>
<dbReference type="InterPro" id="IPR025151">
    <property type="entry name" value="ELYS_dom"/>
</dbReference>
<dbReference type="Pfam" id="PF13934">
    <property type="entry name" value="ELYS"/>
    <property type="match status" value="1"/>
</dbReference>
<feature type="region of interest" description="Disordered" evidence="3">
    <location>
        <begin position="1792"/>
        <end position="2236"/>
    </location>
</feature>
<feature type="domain" description="ELYS-like" evidence="4">
    <location>
        <begin position="730"/>
        <end position="959"/>
    </location>
</feature>
<feature type="compositionally biased region" description="Polar residues" evidence="3">
    <location>
        <begin position="1304"/>
        <end position="1316"/>
    </location>
</feature>
<feature type="compositionally biased region" description="Basic and acidic residues" evidence="3">
    <location>
        <begin position="1863"/>
        <end position="1878"/>
    </location>
</feature>
<accession>A0AAJ7C4W5</accession>
<evidence type="ECO:0000313" key="6">
    <source>
        <dbReference type="RefSeq" id="XP_015601331.1"/>
    </source>
</evidence>
<protein>
    <submittedName>
        <fullName evidence="6">Protein ELYS isoform X1</fullName>
    </submittedName>
</protein>
<feature type="compositionally biased region" description="Basic and acidic residues" evidence="3">
    <location>
        <begin position="2004"/>
        <end position="2015"/>
    </location>
</feature>
<feature type="compositionally biased region" description="Polar residues" evidence="3">
    <location>
        <begin position="1161"/>
        <end position="1171"/>
    </location>
</feature>
<evidence type="ECO:0000256" key="3">
    <source>
        <dbReference type="SAM" id="MobiDB-lite"/>
    </source>
</evidence>
<comment type="subcellular location">
    <subcellularLocation>
        <location evidence="1">Nucleus</location>
    </subcellularLocation>
</comment>
<feature type="compositionally biased region" description="Polar residues" evidence="3">
    <location>
        <begin position="1587"/>
        <end position="1610"/>
    </location>
</feature>
<feature type="region of interest" description="Disordered" evidence="3">
    <location>
        <begin position="1673"/>
        <end position="1751"/>
    </location>
</feature>
<dbReference type="PANTHER" id="PTHR21583">
    <property type="entry name" value="ELYS PROTEIN"/>
    <property type="match status" value="1"/>
</dbReference>